<keyword evidence="3" id="KW-1185">Reference proteome</keyword>
<feature type="compositionally biased region" description="Polar residues" evidence="1">
    <location>
        <begin position="1"/>
        <end position="13"/>
    </location>
</feature>
<feature type="compositionally biased region" description="Polar residues" evidence="1">
    <location>
        <begin position="297"/>
        <end position="310"/>
    </location>
</feature>
<dbReference type="Proteomes" id="UP001558652">
    <property type="component" value="Unassembled WGS sequence"/>
</dbReference>
<proteinExistence type="predicted"/>
<feature type="region of interest" description="Disordered" evidence="1">
    <location>
        <begin position="223"/>
        <end position="362"/>
    </location>
</feature>
<evidence type="ECO:0000313" key="3">
    <source>
        <dbReference type="Proteomes" id="UP001558652"/>
    </source>
</evidence>
<accession>A0ABD0YWX5</accession>
<feature type="region of interest" description="Disordered" evidence="1">
    <location>
        <begin position="104"/>
        <end position="131"/>
    </location>
</feature>
<organism evidence="2 3">
    <name type="scientific">Ranatra chinensis</name>
    <dbReference type="NCBI Taxonomy" id="642074"/>
    <lineage>
        <taxon>Eukaryota</taxon>
        <taxon>Metazoa</taxon>
        <taxon>Ecdysozoa</taxon>
        <taxon>Arthropoda</taxon>
        <taxon>Hexapoda</taxon>
        <taxon>Insecta</taxon>
        <taxon>Pterygota</taxon>
        <taxon>Neoptera</taxon>
        <taxon>Paraneoptera</taxon>
        <taxon>Hemiptera</taxon>
        <taxon>Heteroptera</taxon>
        <taxon>Panheteroptera</taxon>
        <taxon>Nepomorpha</taxon>
        <taxon>Nepidae</taxon>
        <taxon>Ranatrinae</taxon>
        <taxon>Ranatra</taxon>
    </lineage>
</organism>
<gene>
    <name evidence="2" type="ORF">AAG570_000392</name>
</gene>
<dbReference type="EMBL" id="JBFDAA010000001">
    <property type="protein sequence ID" value="KAL1140460.1"/>
    <property type="molecule type" value="Genomic_DNA"/>
</dbReference>
<reference evidence="2 3" key="1">
    <citation type="submission" date="2024-07" db="EMBL/GenBank/DDBJ databases">
        <title>Chromosome-level genome assembly of the water stick insect Ranatra chinensis (Heteroptera: Nepidae).</title>
        <authorList>
            <person name="Liu X."/>
        </authorList>
    </citation>
    <scope>NUCLEOTIDE SEQUENCE [LARGE SCALE GENOMIC DNA]</scope>
    <source>
        <strain evidence="2">Cailab_2021Rc</strain>
        <tissue evidence="2">Muscle</tissue>
    </source>
</reference>
<name>A0ABD0YWX5_9HEMI</name>
<evidence type="ECO:0000313" key="2">
    <source>
        <dbReference type="EMBL" id="KAL1140460.1"/>
    </source>
</evidence>
<feature type="compositionally biased region" description="Basic and acidic residues" evidence="1">
    <location>
        <begin position="311"/>
        <end position="320"/>
    </location>
</feature>
<feature type="region of interest" description="Disordered" evidence="1">
    <location>
        <begin position="1"/>
        <end position="36"/>
    </location>
</feature>
<dbReference type="AlphaFoldDB" id="A0ABD0YWX5"/>
<feature type="compositionally biased region" description="Low complexity" evidence="1">
    <location>
        <begin position="234"/>
        <end position="245"/>
    </location>
</feature>
<protein>
    <submittedName>
        <fullName evidence="2">Uncharacterized protein</fullName>
    </submittedName>
</protein>
<feature type="non-terminal residue" evidence="2">
    <location>
        <position position="1"/>
    </location>
</feature>
<comment type="caution">
    <text evidence="2">The sequence shown here is derived from an EMBL/GenBank/DDBJ whole genome shotgun (WGS) entry which is preliminary data.</text>
</comment>
<evidence type="ECO:0000256" key="1">
    <source>
        <dbReference type="SAM" id="MobiDB-lite"/>
    </source>
</evidence>
<sequence length="582" mass="64395">AVRSQTTRKQSATEVKETCPTDSITSSYGVGPTDENGRPLFGLKALRRTNTNKTLTGIIYNYEREVCDINGRPLFGLKALQTPDDTMPAQPSTQLKELVEKHQQFVRKETSTSETQPRQKPKAKLRDSFISQSTDEDLTSLSTSLDDAQTRGLSLRSIIQKHEDIARSNIKHEMKSSSTSTVVKSTMSSDGKVSVTKDILKGEISSKNGEEPTGKIVRSHYSYQTPEEKHSAPSITSTTTTSILSSRRRSSGPKISEVEDSDNSDYDRTTKRYSKDYTVDEDDSSTKIVTKKRETTEATSSGEQFSQNFEDNLKKTDRISSSKITEQLDESSQRNVRVKSAKKSFDETVDSDQSTIRKKLSRDDDENGIVKKTIIRGDSVRALQHKFQQATEAANQPRSRAYPPAGLILRSNSLQPNDDEEAIEKGDSKSRIRETRVRETKSASPVITTKVSTHQDSRIVTTETKAPEEGKITVTTVRTSTTQPGSSFLDNTSKVTGVQDVLTRMRNANLVVESEDSAEDAEARALLNKFLGASVILHGMEQGMRAQQTTGSPSSATLVSQAEKQRVMVSAIYYCSIQLGTK</sequence>
<feature type="compositionally biased region" description="Basic and acidic residues" evidence="1">
    <location>
        <begin position="265"/>
        <end position="278"/>
    </location>
</feature>